<evidence type="ECO:0000313" key="2">
    <source>
        <dbReference type="EMBL" id="MBZ2195146.1"/>
    </source>
</evidence>
<protein>
    <submittedName>
        <fullName evidence="2">Carboxymuconolactone decarboxylase family protein</fullName>
    </submittedName>
</protein>
<comment type="caution">
    <text evidence="2">The sequence shown here is derived from an EMBL/GenBank/DDBJ whole genome shotgun (WGS) entry which is preliminary data.</text>
</comment>
<dbReference type="RefSeq" id="WP_223402740.1">
    <property type="nucleotide sequence ID" value="NZ_JAGSHT010000002.1"/>
</dbReference>
<dbReference type="NCBIfam" id="TIGR00778">
    <property type="entry name" value="ahpD_dom"/>
    <property type="match status" value="1"/>
</dbReference>
<dbReference type="InterPro" id="IPR004675">
    <property type="entry name" value="AhpD_core"/>
</dbReference>
<dbReference type="PANTHER" id="PTHR34846:SF5">
    <property type="entry name" value="CARBOXYMUCONOLACTONE DECARBOXYLASE-LIKE DOMAIN-CONTAINING PROTEIN"/>
    <property type="match status" value="1"/>
</dbReference>
<dbReference type="SUPFAM" id="SSF69118">
    <property type="entry name" value="AhpD-like"/>
    <property type="match status" value="1"/>
</dbReference>
<dbReference type="PANTHER" id="PTHR34846">
    <property type="entry name" value="4-CARBOXYMUCONOLACTONE DECARBOXYLASE FAMILY PROTEIN (AFU_ORTHOLOGUE AFUA_6G11590)"/>
    <property type="match status" value="1"/>
</dbReference>
<dbReference type="InterPro" id="IPR003779">
    <property type="entry name" value="CMD-like"/>
</dbReference>
<dbReference type="Gene3D" id="1.20.1290.10">
    <property type="entry name" value="AhpD-like"/>
    <property type="match status" value="1"/>
</dbReference>
<dbReference type="Proteomes" id="UP000826651">
    <property type="component" value="Unassembled WGS sequence"/>
</dbReference>
<organism evidence="2 3">
    <name type="scientific">Occultella gossypii</name>
    <dbReference type="NCBI Taxonomy" id="2800820"/>
    <lineage>
        <taxon>Bacteria</taxon>
        <taxon>Bacillati</taxon>
        <taxon>Actinomycetota</taxon>
        <taxon>Actinomycetes</taxon>
        <taxon>Micrococcales</taxon>
        <taxon>Ruaniaceae</taxon>
        <taxon>Occultella</taxon>
    </lineage>
</organism>
<dbReference type="EMBL" id="JAGSHT010000002">
    <property type="protein sequence ID" value="MBZ2195146.1"/>
    <property type="molecule type" value="Genomic_DNA"/>
</dbReference>
<proteinExistence type="predicted"/>
<dbReference type="Pfam" id="PF02627">
    <property type="entry name" value="CMD"/>
    <property type="match status" value="1"/>
</dbReference>
<name>A0ABS7S767_9MICO</name>
<accession>A0ABS7S767</accession>
<evidence type="ECO:0000313" key="3">
    <source>
        <dbReference type="Proteomes" id="UP000826651"/>
    </source>
</evidence>
<gene>
    <name evidence="2" type="ORF">KCQ71_03180</name>
</gene>
<reference evidence="2 3" key="1">
    <citation type="submission" date="2021-04" db="EMBL/GenBank/DDBJ databases">
        <title>Ruania sp. nov., isolated from sandy soil of mangrove forest.</title>
        <authorList>
            <person name="Ge X."/>
            <person name="Huang R."/>
            <person name="Liu W."/>
        </authorList>
    </citation>
    <scope>NUCLEOTIDE SEQUENCE [LARGE SCALE GENOMIC DNA]</scope>
    <source>
        <strain evidence="2 3">N2-46</strain>
    </source>
</reference>
<sequence length="155" mass="17124">MNRISVADQLPDVYRRLLTLNREVEAARRDADLDHAVVELVKVRASQINGCAFCTDMHAKDALSAGVTARQLAVLPTWRETLLFTPAERAALDLAESMSRLALTQHVPDEIYAAAAEVFTDDQLSVVIWAAAVIQTFNALNVTCPKPLPEQDWPI</sequence>
<dbReference type="InterPro" id="IPR029032">
    <property type="entry name" value="AhpD-like"/>
</dbReference>
<keyword evidence="3" id="KW-1185">Reference proteome</keyword>
<evidence type="ECO:0000259" key="1">
    <source>
        <dbReference type="Pfam" id="PF02627"/>
    </source>
</evidence>
<feature type="domain" description="Carboxymuconolactone decarboxylase-like" evidence="1">
    <location>
        <begin position="11"/>
        <end position="96"/>
    </location>
</feature>